<dbReference type="OrthoDB" id="9799921at2"/>
<evidence type="ECO:0000259" key="1">
    <source>
        <dbReference type="SMART" id="SM00986"/>
    </source>
</evidence>
<accession>A0A0R0AHM3</accession>
<feature type="domain" description="Uracil-DNA glycosylase-like" evidence="1">
    <location>
        <begin position="10"/>
        <end position="168"/>
    </location>
</feature>
<sequence length="190" mass="20232">MAPTVLQGLPAQVYGQCRVLVLGSMPGAASLQQARYYAHPRNRFWPLMAALCDFDASLAYARRMQCLQRAGVGVWDVIGQCQRAGSLDAAIVRGSEVVNPLPALLSQLPQLQAIACNGAAAHAAFVRWVQPALPPLAVGLPVLALPSTSPANAAWSLPRLLQRWQQLQPWLIAPARPANPAPAGMTGQDS</sequence>
<name>A0A0R0AHM3_9GAMM</name>
<dbReference type="InterPro" id="IPR005122">
    <property type="entry name" value="Uracil-DNA_glycosylase-like"/>
</dbReference>
<dbReference type="RefSeq" id="WP_054659433.1">
    <property type="nucleotide sequence ID" value="NZ_BAZI01000182.1"/>
</dbReference>
<protein>
    <submittedName>
        <fullName evidence="2">DNA-deoxyinosine glycosylase</fullName>
    </submittedName>
</protein>
<dbReference type="NCBIfam" id="TIGR04274">
    <property type="entry name" value="hypoxanDNAglyco"/>
    <property type="match status" value="1"/>
</dbReference>
<dbReference type="SUPFAM" id="SSF52141">
    <property type="entry name" value="Uracil-DNA glycosylase-like"/>
    <property type="match status" value="1"/>
</dbReference>
<reference evidence="2 3" key="1">
    <citation type="submission" date="2015-10" db="EMBL/GenBank/DDBJ databases">
        <title>Genome sequencing and analysis of members of genus Stenotrophomonas.</title>
        <authorList>
            <person name="Patil P.P."/>
            <person name="Midha S."/>
            <person name="Patil P.B."/>
        </authorList>
    </citation>
    <scope>NUCLEOTIDE SEQUENCE [LARGE SCALE GENOMIC DNA]</scope>
    <source>
        <strain evidence="2 3">JCM 9942</strain>
    </source>
</reference>
<keyword evidence="3" id="KW-1185">Reference proteome</keyword>
<proteinExistence type="predicted"/>
<evidence type="ECO:0000313" key="3">
    <source>
        <dbReference type="Proteomes" id="UP000050836"/>
    </source>
</evidence>
<dbReference type="AlphaFoldDB" id="A0A0R0AHM3"/>
<dbReference type="InterPro" id="IPR036895">
    <property type="entry name" value="Uracil-DNA_glycosylase-like_sf"/>
</dbReference>
<dbReference type="SMART" id="SM00986">
    <property type="entry name" value="UDG"/>
    <property type="match status" value="1"/>
</dbReference>
<evidence type="ECO:0000313" key="2">
    <source>
        <dbReference type="EMBL" id="KRG41370.1"/>
    </source>
</evidence>
<dbReference type="Gene3D" id="3.40.470.10">
    <property type="entry name" value="Uracil-DNA glycosylase-like domain"/>
    <property type="match status" value="1"/>
</dbReference>
<organism evidence="2 3">
    <name type="scientific">Stenotrophomonas pictorum JCM 9942</name>
    <dbReference type="NCBI Taxonomy" id="1236960"/>
    <lineage>
        <taxon>Bacteria</taxon>
        <taxon>Pseudomonadati</taxon>
        <taxon>Pseudomonadota</taxon>
        <taxon>Gammaproteobacteria</taxon>
        <taxon>Lysobacterales</taxon>
        <taxon>Lysobacteraceae</taxon>
        <taxon>Stenotrophomonas</taxon>
    </lineage>
</organism>
<gene>
    <name evidence="2" type="ORF">ARC78_11410</name>
</gene>
<dbReference type="Proteomes" id="UP000050836">
    <property type="component" value="Unassembled WGS sequence"/>
</dbReference>
<dbReference type="Pfam" id="PF03167">
    <property type="entry name" value="UDG"/>
    <property type="match status" value="1"/>
</dbReference>
<dbReference type="CDD" id="cd10032">
    <property type="entry name" value="UDG-F6_HDG"/>
    <property type="match status" value="1"/>
</dbReference>
<comment type="caution">
    <text evidence="2">The sequence shown here is derived from an EMBL/GenBank/DDBJ whole genome shotgun (WGS) entry which is preliminary data.</text>
</comment>
<dbReference type="EMBL" id="LLXS01000027">
    <property type="protein sequence ID" value="KRG41370.1"/>
    <property type="molecule type" value="Genomic_DNA"/>
</dbReference>
<dbReference type="SMART" id="SM00987">
    <property type="entry name" value="UreE_C"/>
    <property type="match status" value="1"/>
</dbReference>
<dbReference type="InterPro" id="IPR026353">
    <property type="entry name" value="Hypoxan-DNA_Glyclase"/>
</dbReference>